<evidence type="ECO:0000256" key="7">
    <source>
        <dbReference type="HAMAP-Rule" id="MF_00501"/>
    </source>
</evidence>
<comment type="subunit">
    <text evidence="7">Part of the 50S ribosomal subunit.</text>
</comment>
<accession>A0A832QHH0</accession>
<evidence type="ECO:0000256" key="3">
    <source>
        <dbReference type="ARBA" id="ARBA00022884"/>
    </source>
</evidence>
<gene>
    <name evidence="7 9" type="primary">rpmE</name>
    <name evidence="9" type="ORF">GX533_02240</name>
</gene>
<dbReference type="GO" id="GO:0006412">
    <property type="term" value="P:translation"/>
    <property type="evidence" value="ECO:0007669"/>
    <property type="project" value="UniProtKB-UniRule"/>
</dbReference>
<dbReference type="GO" id="GO:0005840">
    <property type="term" value="C:ribosome"/>
    <property type="evidence" value="ECO:0007669"/>
    <property type="project" value="UniProtKB-KW"/>
</dbReference>
<comment type="function">
    <text evidence="7">Binds the 23S rRNA.</text>
</comment>
<dbReference type="NCBIfam" id="NF000612">
    <property type="entry name" value="PRK00019.1"/>
    <property type="match status" value="1"/>
</dbReference>
<dbReference type="NCBIfam" id="TIGR00105">
    <property type="entry name" value="L31"/>
    <property type="match status" value="1"/>
</dbReference>
<reference evidence="9 10" key="1">
    <citation type="journal article" date="2020" name="Biotechnol. Biofuels">
        <title>New insights from the biogas microbiome by comprehensive genome-resolved metagenomics of nearly 1600 species originating from multiple anaerobic digesters.</title>
        <authorList>
            <person name="Campanaro S."/>
            <person name="Treu L."/>
            <person name="Rodriguez-R L.M."/>
            <person name="Kovalovszki A."/>
            <person name="Ziels R.M."/>
            <person name="Maus I."/>
            <person name="Zhu X."/>
            <person name="Kougias P.G."/>
            <person name="Basile A."/>
            <person name="Luo G."/>
            <person name="Schluter A."/>
            <person name="Konstantinidis K.T."/>
            <person name="Angelidaki I."/>
        </authorList>
    </citation>
    <scope>NUCLEOTIDE SEQUENCE [LARGE SCALE GENOMIC DNA]</scope>
    <source>
        <strain evidence="9">AS05jafATM_89</strain>
    </source>
</reference>
<dbReference type="InterPro" id="IPR027491">
    <property type="entry name" value="Ribosomal_bL31_A"/>
</dbReference>
<dbReference type="SUPFAM" id="SSF143800">
    <property type="entry name" value="L28p-like"/>
    <property type="match status" value="1"/>
</dbReference>
<feature type="binding site" evidence="7">
    <location>
        <position position="39"/>
    </location>
    <ligand>
        <name>Zn(2+)</name>
        <dbReference type="ChEBI" id="CHEBI:29105"/>
    </ligand>
</feature>
<feature type="binding site" evidence="7">
    <location>
        <position position="19"/>
    </location>
    <ligand>
        <name>Zn(2+)</name>
        <dbReference type="ChEBI" id="CHEBI:29105"/>
    </ligand>
</feature>
<dbReference type="Proteomes" id="UP000576550">
    <property type="component" value="Unassembled WGS sequence"/>
</dbReference>
<keyword evidence="3 7" id="KW-0694">RNA-binding</keyword>
<dbReference type="PRINTS" id="PR01249">
    <property type="entry name" value="RIBOSOMALL31"/>
</dbReference>
<dbReference type="Gene3D" id="4.10.830.30">
    <property type="entry name" value="Ribosomal protein L31"/>
    <property type="match status" value="1"/>
</dbReference>
<comment type="caution">
    <text evidence="9">The sequence shown here is derived from an EMBL/GenBank/DDBJ whole genome shotgun (WGS) entry which is preliminary data.</text>
</comment>
<dbReference type="GO" id="GO:0019843">
    <property type="term" value="F:rRNA binding"/>
    <property type="evidence" value="ECO:0007669"/>
    <property type="project" value="UniProtKB-KW"/>
</dbReference>
<name>A0A832QHH0_9BACT</name>
<keyword evidence="7" id="KW-0862">Zinc</keyword>
<dbReference type="GO" id="GO:0046872">
    <property type="term" value="F:metal ion binding"/>
    <property type="evidence" value="ECO:0007669"/>
    <property type="project" value="UniProtKB-KW"/>
</dbReference>
<evidence type="ECO:0000256" key="1">
    <source>
        <dbReference type="ARBA" id="ARBA00009296"/>
    </source>
</evidence>
<protein>
    <recommendedName>
        <fullName evidence="6 7">Large ribosomal subunit protein bL31</fullName>
    </recommendedName>
</protein>
<evidence type="ECO:0000256" key="6">
    <source>
        <dbReference type="ARBA" id="ARBA00035687"/>
    </source>
</evidence>
<dbReference type="Pfam" id="PF01197">
    <property type="entry name" value="Ribosomal_L31"/>
    <property type="match status" value="1"/>
</dbReference>
<dbReference type="PANTHER" id="PTHR33280">
    <property type="entry name" value="50S RIBOSOMAL PROTEIN L31, CHLOROPLASTIC"/>
    <property type="match status" value="1"/>
</dbReference>
<evidence type="ECO:0000256" key="5">
    <source>
        <dbReference type="ARBA" id="ARBA00023274"/>
    </source>
</evidence>
<evidence type="ECO:0000313" key="9">
    <source>
        <dbReference type="EMBL" id="HHX99477.1"/>
    </source>
</evidence>
<keyword evidence="2 7" id="KW-0699">rRNA-binding</keyword>
<dbReference type="InterPro" id="IPR002150">
    <property type="entry name" value="Ribosomal_bL31"/>
</dbReference>
<dbReference type="PANTHER" id="PTHR33280:SF1">
    <property type="entry name" value="LARGE RIBOSOMAL SUBUNIT PROTEIN BL31C"/>
    <property type="match status" value="1"/>
</dbReference>
<keyword evidence="5 7" id="KW-0687">Ribonucleoprotein</keyword>
<evidence type="ECO:0000256" key="2">
    <source>
        <dbReference type="ARBA" id="ARBA00022730"/>
    </source>
</evidence>
<dbReference type="HAMAP" id="MF_00501">
    <property type="entry name" value="Ribosomal_bL31_1"/>
    <property type="match status" value="1"/>
</dbReference>
<feature type="binding site" evidence="7">
    <location>
        <position position="42"/>
    </location>
    <ligand>
        <name>Zn(2+)</name>
        <dbReference type="ChEBI" id="CHEBI:29105"/>
    </ligand>
</feature>
<dbReference type="EMBL" id="DUTP01000003">
    <property type="protein sequence ID" value="HHX99477.1"/>
    <property type="molecule type" value="Genomic_DNA"/>
</dbReference>
<organism evidence="9 10">
    <name type="scientific">Candidatus Dojkabacteria bacterium</name>
    <dbReference type="NCBI Taxonomy" id="2099670"/>
    <lineage>
        <taxon>Bacteria</taxon>
        <taxon>Candidatus Dojkabacteria</taxon>
    </lineage>
</organism>
<dbReference type="InterPro" id="IPR042105">
    <property type="entry name" value="Ribosomal_bL31_sf"/>
</dbReference>
<dbReference type="GO" id="GO:0003735">
    <property type="term" value="F:structural constituent of ribosome"/>
    <property type="evidence" value="ECO:0007669"/>
    <property type="project" value="InterPro"/>
</dbReference>
<comment type="cofactor">
    <cofactor evidence="7">
        <name>Zn(2+)</name>
        <dbReference type="ChEBI" id="CHEBI:29105"/>
    </cofactor>
    <text evidence="7">Binds 1 zinc ion per subunit.</text>
</comment>
<proteinExistence type="inferred from homology"/>
<keyword evidence="4 7" id="KW-0689">Ribosomal protein</keyword>
<sequence length="112" mass="12715">MKKDIHPQYNSNLVVTCSCGNSFTTGSTLQDDSVTIDICSKCHPFYTGEQKIVDTDNVVRKFEERLEKSKKMSFSSKKEKMAKRRAKMENLSSKPATTLSLRDMLENAKISK</sequence>
<dbReference type="PROSITE" id="PS51257">
    <property type="entry name" value="PROKAR_LIPOPROTEIN"/>
    <property type="match status" value="1"/>
</dbReference>
<dbReference type="GO" id="GO:1990904">
    <property type="term" value="C:ribonucleoprotein complex"/>
    <property type="evidence" value="ECO:0007669"/>
    <property type="project" value="UniProtKB-KW"/>
</dbReference>
<keyword evidence="7" id="KW-0479">Metal-binding</keyword>
<comment type="similarity">
    <text evidence="1 7">Belongs to the bacterial ribosomal protein bL31 family. Type A subfamily.</text>
</comment>
<feature type="region of interest" description="Disordered" evidence="8">
    <location>
        <begin position="70"/>
        <end position="98"/>
    </location>
</feature>
<evidence type="ECO:0000256" key="8">
    <source>
        <dbReference type="SAM" id="MobiDB-lite"/>
    </source>
</evidence>
<evidence type="ECO:0000313" key="10">
    <source>
        <dbReference type="Proteomes" id="UP000576550"/>
    </source>
</evidence>
<evidence type="ECO:0000256" key="4">
    <source>
        <dbReference type="ARBA" id="ARBA00022980"/>
    </source>
</evidence>
<dbReference type="InterPro" id="IPR034704">
    <property type="entry name" value="Ribosomal_bL28/bL31-like_sf"/>
</dbReference>
<feature type="binding site" evidence="7">
    <location>
        <position position="17"/>
    </location>
    <ligand>
        <name>Zn(2+)</name>
        <dbReference type="ChEBI" id="CHEBI:29105"/>
    </ligand>
</feature>
<dbReference type="AlphaFoldDB" id="A0A832QHH0"/>